<keyword evidence="1" id="KW-0732">Signal</keyword>
<dbReference type="AlphaFoldDB" id="A0A6I4J0C4"/>
<dbReference type="PANTHER" id="PTHR44103">
    <property type="entry name" value="PROPROTEIN CONVERTASE P"/>
    <property type="match status" value="1"/>
</dbReference>
<keyword evidence="3" id="KW-1185">Reference proteome</keyword>
<dbReference type="Gene3D" id="2.130.10.130">
    <property type="entry name" value="Integrin alpha, N-terminal"/>
    <property type="match status" value="1"/>
</dbReference>
<dbReference type="Proteomes" id="UP000441389">
    <property type="component" value="Unassembled WGS sequence"/>
</dbReference>
<comment type="caution">
    <text evidence="2">The sequence shown here is derived from an EMBL/GenBank/DDBJ whole genome shotgun (WGS) entry which is preliminary data.</text>
</comment>
<accession>A0A6I4J0C4</accession>
<proteinExistence type="predicted"/>
<evidence type="ECO:0000313" key="2">
    <source>
        <dbReference type="EMBL" id="MVO77989.1"/>
    </source>
</evidence>
<evidence type="ECO:0000313" key="3">
    <source>
        <dbReference type="Proteomes" id="UP000441389"/>
    </source>
</evidence>
<dbReference type="RefSeq" id="WP_157026959.1">
    <property type="nucleotide sequence ID" value="NZ_WQMS01000009.1"/>
</dbReference>
<evidence type="ECO:0000256" key="1">
    <source>
        <dbReference type="ARBA" id="ARBA00022729"/>
    </source>
</evidence>
<evidence type="ECO:0008006" key="4">
    <source>
        <dbReference type="Google" id="ProtNLM"/>
    </source>
</evidence>
<sequence length="472" mass="49978">MSTAMSPLGRPIACTIVALLIGGCGGGSTSQSSGAGAAPTGTPTPTVVLYPCPGPALPPVPVGNFDLGNPPGPGIFDLTKLTGSTVGFTAETVLSRMNYSYGFAVADYDCDARPDISFFDSYTTRVIDRSPPGVIGYMRWGAPSLEPIVANDAFPELQRGGYILFERQVAIDVNGDKLPDIVGVVNSHGAVAAYINPGIRGVKWTRRYLSFATPGALNIAAADIDGDGDKDIVVAMRNQPDTDPNPAVRGLVWLQNPGTADDHWVQRAIGPSDDLTTLRSLVVADMNADGKLDVVTTNNETGDLAIFLGDGGLTWRRISAPVLAIHGHYGIAVDLNKDGRSEILQPVYQGIKLFWLDAATDTISSQTIADFASEAEQIVVTEVDAADIDLDGKMDVVFTIGSLSTSPTDPRRGGVYWLKQTDQGWEANLIEAGTASYVAVRAVDIDGDGDADIVADSEYNLHAVTIWINHTR</sequence>
<gene>
    <name evidence="2" type="ORF">GON01_08590</name>
</gene>
<dbReference type="InterPro" id="IPR013517">
    <property type="entry name" value="FG-GAP"/>
</dbReference>
<dbReference type="SUPFAM" id="SSF69318">
    <property type="entry name" value="Integrin alpha N-terminal domain"/>
    <property type="match status" value="1"/>
</dbReference>
<organism evidence="2 3">
    <name type="scientific">Sphingomonas horti</name>
    <dbReference type="NCBI Taxonomy" id="2682842"/>
    <lineage>
        <taxon>Bacteria</taxon>
        <taxon>Pseudomonadati</taxon>
        <taxon>Pseudomonadota</taxon>
        <taxon>Alphaproteobacteria</taxon>
        <taxon>Sphingomonadales</taxon>
        <taxon>Sphingomonadaceae</taxon>
        <taxon>Sphingomonas</taxon>
    </lineage>
</organism>
<dbReference type="Pfam" id="PF13517">
    <property type="entry name" value="FG-GAP_3"/>
    <property type="match status" value="3"/>
</dbReference>
<name>A0A6I4J0C4_9SPHN</name>
<dbReference type="InterPro" id="IPR028994">
    <property type="entry name" value="Integrin_alpha_N"/>
</dbReference>
<dbReference type="EMBL" id="WQMS01000009">
    <property type="protein sequence ID" value="MVO77989.1"/>
    <property type="molecule type" value="Genomic_DNA"/>
</dbReference>
<reference evidence="2 3" key="1">
    <citation type="submission" date="2019-12" db="EMBL/GenBank/DDBJ databases">
        <authorList>
            <person name="Huq M.A."/>
        </authorList>
    </citation>
    <scope>NUCLEOTIDE SEQUENCE [LARGE SCALE GENOMIC DNA]</scope>
    <source>
        <strain evidence="2 3">MAH-20</strain>
    </source>
</reference>
<protein>
    <recommendedName>
        <fullName evidence="4">VCBS repeat-containing protein</fullName>
    </recommendedName>
</protein>
<dbReference type="PANTHER" id="PTHR44103:SF1">
    <property type="entry name" value="PROPROTEIN CONVERTASE P"/>
    <property type="match status" value="1"/>
</dbReference>